<evidence type="ECO:0000313" key="2">
    <source>
        <dbReference type="EMBL" id="MPC43327.1"/>
    </source>
</evidence>
<feature type="compositionally biased region" description="Basic and acidic residues" evidence="1">
    <location>
        <begin position="13"/>
        <end position="25"/>
    </location>
</feature>
<accession>A0A5B7FCQ0</accession>
<reference evidence="2 3" key="1">
    <citation type="submission" date="2019-05" db="EMBL/GenBank/DDBJ databases">
        <title>Another draft genome of Portunus trituberculatus and its Hox gene families provides insights of decapod evolution.</title>
        <authorList>
            <person name="Jeong J.-H."/>
            <person name="Song I."/>
            <person name="Kim S."/>
            <person name="Choi T."/>
            <person name="Kim D."/>
            <person name="Ryu S."/>
            <person name="Kim W."/>
        </authorList>
    </citation>
    <scope>NUCLEOTIDE SEQUENCE [LARGE SCALE GENOMIC DNA]</scope>
    <source>
        <tissue evidence="2">Muscle</tissue>
    </source>
</reference>
<organism evidence="2 3">
    <name type="scientific">Portunus trituberculatus</name>
    <name type="common">Swimming crab</name>
    <name type="synonym">Neptunus trituberculatus</name>
    <dbReference type="NCBI Taxonomy" id="210409"/>
    <lineage>
        <taxon>Eukaryota</taxon>
        <taxon>Metazoa</taxon>
        <taxon>Ecdysozoa</taxon>
        <taxon>Arthropoda</taxon>
        <taxon>Crustacea</taxon>
        <taxon>Multicrustacea</taxon>
        <taxon>Malacostraca</taxon>
        <taxon>Eumalacostraca</taxon>
        <taxon>Eucarida</taxon>
        <taxon>Decapoda</taxon>
        <taxon>Pleocyemata</taxon>
        <taxon>Brachyura</taxon>
        <taxon>Eubrachyura</taxon>
        <taxon>Portunoidea</taxon>
        <taxon>Portunidae</taxon>
        <taxon>Portuninae</taxon>
        <taxon>Portunus</taxon>
    </lineage>
</organism>
<dbReference type="Proteomes" id="UP000324222">
    <property type="component" value="Unassembled WGS sequence"/>
</dbReference>
<name>A0A5B7FCQ0_PORTR</name>
<sequence>MDRDEQSLPNAHKPIEPENKLERPTSKSAPEEGMCTFLVTCMDGQESSTDKYTSMPAASSERKW</sequence>
<evidence type="ECO:0000313" key="3">
    <source>
        <dbReference type="Proteomes" id="UP000324222"/>
    </source>
</evidence>
<dbReference type="AlphaFoldDB" id="A0A5B7FCQ0"/>
<proteinExistence type="predicted"/>
<evidence type="ECO:0000256" key="1">
    <source>
        <dbReference type="SAM" id="MobiDB-lite"/>
    </source>
</evidence>
<gene>
    <name evidence="2" type="ORF">E2C01_036971</name>
</gene>
<feature type="region of interest" description="Disordered" evidence="1">
    <location>
        <begin position="1"/>
        <end position="64"/>
    </location>
</feature>
<comment type="caution">
    <text evidence="2">The sequence shown here is derived from an EMBL/GenBank/DDBJ whole genome shotgun (WGS) entry which is preliminary data.</text>
</comment>
<dbReference type="EMBL" id="VSRR010005780">
    <property type="protein sequence ID" value="MPC43327.1"/>
    <property type="molecule type" value="Genomic_DNA"/>
</dbReference>
<keyword evidence="3" id="KW-1185">Reference proteome</keyword>
<protein>
    <submittedName>
        <fullName evidence="2">Uncharacterized protein</fullName>
    </submittedName>
</protein>